<protein>
    <recommendedName>
        <fullName evidence="3">Toxin</fullName>
    </recommendedName>
</protein>
<dbReference type="InterPro" id="IPR028344">
    <property type="entry name" value="ParE1/4"/>
</dbReference>
<evidence type="ECO:0000256" key="3">
    <source>
        <dbReference type="PIRNR" id="PIRNR029218"/>
    </source>
</evidence>
<proteinExistence type="inferred from homology"/>
<comment type="similarity">
    <text evidence="1 3">Belongs to the RelE toxin family.</text>
</comment>
<reference evidence="4 5" key="1">
    <citation type="submission" date="2018-04" db="EMBL/GenBank/DDBJ databases">
        <title>Genomic Encyclopedia of Archaeal and Bacterial Type Strains, Phase II (KMG-II): from individual species to whole genera.</title>
        <authorList>
            <person name="Goeker M."/>
        </authorList>
    </citation>
    <scope>NUCLEOTIDE SEQUENCE [LARGE SCALE GENOMIC DNA]</scope>
    <source>
        <strain evidence="4 5">DSM 25521</strain>
    </source>
</reference>
<dbReference type="PIRSF" id="PIRSF029218">
    <property type="entry name" value="ParE"/>
    <property type="match status" value="1"/>
</dbReference>
<evidence type="ECO:0000256" key="2">
    <source>
        <dbReference type="ARBA" id="ARBA00022649"/>
    </source>
</evidence>
<dbReference type="Proteomes" id="UP000241808">
    <property type="component" value="Unassembled WGS sequence"/>
</dbReference>
<sequence length="95" mass="10681">MKLALTPRAEQDLSEIFDYSADEWGTDRAVAYLKLLQATMERLLRFPELGRTADEVGPGLRIVPAGSHIVVYRLQPDVVAVVRILHQRMDLAGHL</sequence>
<name>A0A2T4ZHS8_9HYPH</name>
<evidence type="ECO:0000313" key="5">
    <source>
        <dbReference type="Proteomes" id="UP000241808"/>
    </source>
</evidence>
<dbReference type="Pfam" id="PF05016">
    <property type="entry name" value="ParE_toxin"/>
    <property type="match status" value="1"/>
</dbReference>
<dbReference type="Gene3D" id="3.30.2310.20">
    <property type="entry name" value="RelE-like"/>
    <property type="match status" value="1"/>
</dbReference>
<dbReference type="PANTHER" id="PTHR33755">
    <property type="entry name" value="TOXIN PARE1-RELATED"/>
    <property type="match status" value="1"/>
</dbReference>
<dbReference type="OrthoDB" id="7173315at2"/>
<accession>A0A2T4ZHS8</accession>
<dbReference type="InterPro" id="IPR035093">
    <property type="entry name" value="RelE/ParE_toxin_dom_sf"/>
</dbReference>
<keyword evidence="5" id="KW-1185">Reference proteome</keyword>
<dbReference type="PANTHER" id="PTHR33755:SF9">
    <property type="entry name" value="TOXIN PARE1"/>
    <property type="match status" value="1"/>
</dbReference>
<evidence type="ECO:0000256" key="1">
    <source>
        <dbReference type="ARBA" id="ARBA00006226"/>
    </source>
</evidence>
<comment type="caution">
    <text evidence="4">The sequence shown here is derived from an EMBL/GenBank/DDBJ whole genome shotgun (WGS) entry which is preliminary data.</text>
</comment>
<dbReference type="InterPro" id="IPR051803">
    <property type="entry name" value="TA_system_RelE-like_toxin"/>
</dbReference>
<dbReference type="RefSeq" id="WP_108174003.1">
    <property type="nucleotide sequence ID" value="NZ_PZZL01000001.1"/>
</dbReference>
<dbReference type="EMBL" id="PZZL01000001">
    <property type="protein sequence ID" value="PTM61537.1"/>
    <property type="molecule type" value="Genomic_DNA"/>
</dbReference>
<organism evidence="4 5">
    <name type="scientific">Phreatobacter oligotrophus</name>
    <dbReference type="NCBI Taxonomy" id="1122261"/>
    <lineage>
        <taxon>Bacteria</taxon>
        <taxon>Pseudomonadati</taxon>
        <taxon>Pseudomonadota</taxon>
        <taxon>Alphaproteobacteria</taxon>
        <taxon>Hyphomicrobiales</taxon>
        <taxon>Phreatobacteraceae</taxon>
        <taxon>Phreatobacter</taxon>
    </lineage>
</organism>
<dbReference type="AlphaFoldDB" id="A0A2T4ZHS8"/>
<gene>
    <name evidence="4" type="ORF">C8P69_101207</name>
</gene>
<dbReference type="InterPro" id="IPR007712">
    <property type="entry name" value="RelE/ParE_toxin"/>
</dbReference>
<evidence type="ECO:0000313" key="4">
    <source>
        <dbReference type="EMBL" id="PTM61537.1"/>
    </source>
</evidence>
<keyword evidence="2" id="KW-1277">Toxin-antitoxin system</keyword>